<sequence length="108" mass="12550">EDRKRAYYVCKMDNHPKRLPQIDRQKLINYPEDFQTEVNKQLDTKQLQQETIDGMNMAIVTTLVDAVKSYSSKSRKLISSVLQRPRSSSKEGKTCSLKTKETLKNTKK</sequence>
<dbReference type="Proteomes" id="UP001516400">
    <property type="component" value="Unassembled WGS sequence"/>
</dbReference>
<comment type="caution">
    <text evidence="2">The sequence shown here is derived from an EMBL/GenBank/DDBJ whole genome shotgun (WGS) entry which is preliminary data.</text>
</comment>
<keyword evidence="3" id="KW-1185">Reference proteome</keyword>
<proteinExistence type="predicted"/>
<feature type="region of interest" description="Disordered" evidence="1">
    <location>
        <begin position="78"/>
        <end position="108"/>
    </location>
</feature>
<accession>A0ABD2ML34</accession>
<feature type="compositionally biased region" description="Basic and acidic residues" evidence="1">
    <location>
        <begin position="88"/>
        <end position="108"/>
    </location>
</feature>
<evidence type="ECO:0000313" key="3">
    <source>
        <dbReference type="Proteomes" id="UP001516400"/>
    </source>
</evidence>
<reference evidence="2 3" key="1">
    <citation type="journal article" date="2021" name="BMC Biol.">
        <title>Horizontally acquired antibacterial genes associated with adaptive radiation of ladybird beetles.</title>
        <authorList>
            <person name="Li H.S."/>
            <person name="Tang X.F."/>
            <person name="Huang Y.H."/>
            <person name="Xu Z.Y."/>
            <person name="Chen M.L."/>
            <person name="Du X.Y."/>
            <person name="Qiu B.Y."/>
            <person name="Chen P.T."/>
            <person name="Zhang W."/>
            <person name="Slipinski A."/>
            <person name="Escalona H.E."/>
            <person name="Waterhouse R.M."/>
            <person name="Zwick A."/>
            <person name="Pang H."/>
        </authorList>
    </citation>
    <scope>NUCLEOTIDE SEQUENCE [LARGE SCALE GENOMIC DNA]</scope>
    <source>
        <strain evidence="2">SYSU2018</strain>
    </source>
</reference>
<name>A0ABD2ML34_9CUCU</name>
<gene>
    <name evidence="2" type="ORF">HHI36_011221</name>
</gene>
<organism evidence="2 3">
    <name type="scientific">Cryptolaemus montrouzieri</name>
    <dbReference type="NCBI Taxonomy" id="559131"/>
    <lineage>
        <taxon>Eukaryota</taxon>
        <taxon>Metazoa</taxon>
        <taxon>Ecdysozoa</taxon>
        <taxon>Arthropoda</taxon>
        <taxon>Hexapoda</taxon>
        <taxon>Insecta</taxon>
        <taxon>Pterygota</taxon>
        <taxon>Neoptera</taxon>
        <taxon>Endopterygota</taxon>
        <taxon>Coleoptera</taxon>
        <taxon>Polyphaga</taxon>
        <taxon>Cucujiformia</taxon>
        <taxon>Coccinelloidea</taxon>
        <taxon>Coccinellidae</taxon>
        <taxon>Scymninae</taxon>
        <taxon>Scymnini</taxon>
        <taxon>Cryptolaemus</taxon>
    </lineage>
</organism>
<dbReference type="AlphaFoldDB" id="A0ABD2ML34"/>
<dbReference type="EMBL" id="JABFTP020000001">
    <property type="protein sequence ID" value="KAL3267081.1"/>
    <property type="molecule type" value="Genomic_DNA"/>
</dbReference>
<feature type="non-terminal residue" evidence="2">
    <location>
        <position position="1"/>
    </location>
</feature>
<evidence type="ECO:0000313" key="2">
    <source>
        <dbReference type="EMBL" id="KAL3267081.1"/>
    </source>
</evidence>
<protein>
    <submittedName>
        <fullName evidence="2">Uncharacterized protein</fullName>
    </submittedName>
</protein>
<evidence type="ECO:0000256" key="1">
    <source>
        <dbReference type="SAM" id="MobiDB-lite"/>
    </source>
</evidence>